<comment type="caution">
    <text evidence="1">The sequence shown here is derived from an EMBL/GenBank/DDBJ whole genome shotgun (WGS) entry which is preliminary data.</text>
</comment>
<name>A0AAP0GG62_9ASPA</name>
<accession>A0AAP0GG62</accession>
<evidence type="ECO:0000313" key="2">
    <source>
        <dbReference type="Proteomes" id="UP001418222"/>
    </source>
</evidence>
<proteinExistence type="predicted"/>
<dbReference type="Proteomes" id="UP001418222">
    <property type="component" value="Unassembled WGS sequence"/>
</dbReference>
<protein>
    <submittedName>
        <fullName evidence="1">Uncharacterized protein</fullName>
    </submittedName>
</protein>
<reference evidence="1 2" key="1">
    <citation type="journal article" date="2022" name="Nat. Plants">
        <title>Genomes of leafy and leafless Platanthera orchids illuminate the evolution of mycoheterotrophy.</title>
        <authorList>
            <person name="Li M.H."/>
            <person name="Liu K.W."/>
            <person name="Li Z."/>
            <person name="Lu H.C."/>
            <person name="Ye Q.L."/>
            <person name="Zhang D."/>
            <person name="Wang J.Y."/>
            <person name="Li Y.F."/>
            <person name="Zhong Z.M."/>
            <person name="Liu X."/>
            <person name="Yu X."/>
            <person name="Liu D.K."/>
            <person name="Tu X.D."/>
            <person name="Liu B."/>
            <person name="Hao Y."/>
            <person name="Liao X.Y."/>
            <person name="Jiang Y.T."/>
            <person name="Sun W.H."/>
            <person name="Chen J."/>
            <person name="Chen Y.Q."/>
            <person name="Ai Y."/>
            <person name="Zhai J.W."/>
            <person name="Wu S.S."/>
            <person name="Zhou Z."/>
            <person name="Hsiao Y.Y."/>
            <person name="Wu W.L."/>
            <person name="Chen Y.Y."/>
            <person name="Lin Y.F."/>
            <person name="Hsu J.L."/>
            <person name="Li C.Y."/>
            <person name="Wang Z.W."/>
            <person name="Zhao X."/>
            <person name="Zhong W.Y."/>
            <person name="Ma X.K."/>
            <person name="Ma L."/>
            <person name="Huang J."/>
            <person name="Chen G.Z."/>
            <person name="Huang M.Z."/>
            <person name="Huang L."/>
            <person name="Peng D.H."/>
            <person name="Luo Y.B."/>
            <person name="Zou S.Q."/>
            <person name="Chen S.P."/>
            <person name="Lan S."/>
            <person name="Tsai W.C."/>
            <person name="Van de Peer Y."/>
            <person name="Liu Z.J."/>
        </authorList>
    </citation>
    <scope>NUCLEOTIDE SEQUENCE [LARGE SCALE GENOMIC DNA]</scope>
    <source>
        <strain evidence="1">Lor287</strain>
    </source>
</reference>
<sequence>MRDRCLIAEEVRDEIWSKEVESQMDDVHELSLWHGVSKAFHLSGHRRLGRSMTLLMAFCDYVGKSIKDAVSAPRPSFPPVRRVTATEEEEDISSYYSSV</sequence>
<organism evidence="1 2">
    <name type="scientific">Platanthera zijinensis</name>
    <dbReference type="NCBI Taxonomy" id="2320716"/>
    <lineage>
        <taxon>Eukaryota</taxon>
        <taxon>Viridiplantae</taxon>
        <taxon>Streptophyta</taxon>
        <taxon>Embryophyta</taxon>
        <taxon>Tracheophyta</taxon>
        <taxon>Spermatophyta</taxon>
        <taxon>Magnoliopsida</taxon>
        <taxon>Liliopsida</taxon>
        <taxon>Asparagales</taxon>
        <taxon>Orchidaceae</taxon>
        <taxon>Orchidoideae</taxon>
        <taxon>Orchideae</taxon>
        <taxon>Orchidinae</taxon>
        <taxon>Platanthera</taxon>
    </lineage>
</organism>
<dbReference type="AlphaFoldDB" id="A0AAP0GG62"/>
<gene>
    <name evidence="1" type="ORF">KSP39_PZI001142</name>
</gene>
<evidence type="ECO:0000313" key="1">
    <source>
        <dbReference type="EMBL" id="KAK8957963.1"/>
    </source>
</evidence>
<keyword evidence="2" id="KW-1185">Reference proteome</keyword>
<dbReference type="EMBL" id="JBBWWQ010000001">
    <property type="protein sequence ID" value="KAK8957963.1"/>
    <property type="molecule type" value="Genomic_DNA"/>
</dbReference>